<reference evidence="14 15" key="1">
    <citation type="journal article" date="2018" name="Nat. Biotechnol.">
        <title>A standardized bacterial taxonomy based on genome phylogeny substantially revises the tree of life.</title>
        <authorList>
            <person name="Parks D.H."/>
            <person name="Chuvochina M."/>
            <person name="Waite D.W."/>
            <person name="Rinke C."/>
            <person name="Skarshewski A."/>
            <person name="Chaumeil P.A."/>
            <person name="Hugenholtz P."/>
        </authorList>
    </citation>
    <scope>NUCLEOTIDE SEQUENCE [LARGE SCALE GENOMIC DNA]</scope>
    <source>
        <strain evidence="14">UBA9958</strain>
    </source>
</reference>
<dbReference type="PANTHER" id="PTHR33162:SF1">
    <property type="entry name" value="SEC-INDEPENDENT PROTEIN TRANSLOCASE PROTEIN TATA, CHLOROPLASTIC"/>
    <property type="match status" value="1"/>
</dbReference>
<keyword evidence="9 10" id="KW-0472">Membrane</keyword>
<keyword evidence="3 10" id="KW-1003">Cell membrane</keyword>
<dbReference type="Pfam" id="PF02416">
    <property type="entry name" value="TatA_B_E"/>
    <property type="match status" value="1"/>
</dbReference>
<evidence type="ECO:0000256" key="4">
    <source>
        <dbReference type="ARBA" id="ARBA00022519"/>
    </source>
</evidence>
<comment type="similarity">
    <text evidence="10">Belongs to the TatB family.</text>
</comment>
<comment type="subunit">
    <text evidence="10">The Tat system comprises two distinct complexes: a TatABC complex, containing multiple copies of TatA, TatB and TatC subunits, and a separate TatA complex, containing only TatA subunits. Substrates initially bind to the TatABC complex, which probably triggers association of the separate TatA complex to form the active translocon.</text>
</comment>
<comment type="subcellular location">
    <subcellularLocation>
        <location evidence="10">Cell membrane</location>
        <topology evidence="10">Single-pass membrane protein</topology>
    </subcellularLocation>
    <subcellularLocation>
        <location evidence="1">Membrane</location>
        <topology evidence="1">Single-pass membrane protein</topology>
    </subcellularLocation>
</comment>
<comment type="function">
    <text evidence="10">Part of the twin-arginine translocation (Tat) system that transports large folded proteins containing a characteristic twin-arginine motif in their signal peptide across membranes. Together with TatC, TatB is part of a receptor directly interacting with Tat signal peptides. TatB may form an oligomeric binding site that transiently accommodates folded Tat precursor proteins before their translocation.</text>
</comment>
<evidence type="ECO:0000256" key="6">
    <source>
        <dbReference type="ARBA" id="ARBA00022927"/>
    </source>
</evidence>
<keyword evidence="6 10" id="KW-0653">Protein transport</keyword>
<keyword evidence="5 10" id="KW-0812">Transmembrane</keyword>
<evidence type="ECO:0000313" key="14">
    <source>
        <dbReference type="EMBL" id="HBA08920.1"/>
    </source>
</evidence>
<dbReference type="GO" id="GO:0033281">
    <property type="term" value="C:TAT protein transport complex"/>
    <property type="evidence" value="ECO:0007669"/>
    <property type="project" value="UniProtKB-UniRule"/>
</dbReference>
<comment type="caution">
    <text evidence="14">The sequence shown here is derived from an EMBL/GenBank/DDBJ whole genome shotgun (WGS) entry which is preliminary data.</text>
</comment>
<accession>A0A351RA49</accession>
<dbReference type="Proteomes" id="UP000264313">
    <property type="component" value="Unassembled WGS sequence"/>
</dbReference>
<dbReference type="HAMAP" id="MF_00237">
    <property type="entry name" value="TatB"/>
    <property type="match status" value="1"/>
</dbReference>
<dbReference type="STRING" id="1132855.GCA_000384255_02557"/>
<keyword evidence="7 10" id="KW-1133">Transmembrane helix</keyword>
<evidence type="ECO:0000256" key="13">
    <source>
        <dbReference type="SAM" id="Phobius"/>
    </source>
</evidence>
<evidence type="ECO:0000256" key="10">
    <source>
        <dbReference type="HAMAP-Rule" id="MF_00237"/>
    </source>
</evidence>
<keyword evidence="4" id="KW-0997">Cell inner membrane</keyword>
<evidence type="ECO:0000256" key="8">
    <source>
        <dbReference type="ARBA" id="ARBA00023010"/>
    </source>
</evidence>
<name>A0A351RA49_9PROT</name>
<feature type="compositionally biased region" description="Polar residues" evidence="12">
    <location>
        <begin position="94"/>
        <end position="108"/>
    </location>
</feature>
<feature type="transmembrane region" description="Helical" evidence="13">
    <location>
        <begin position="6"/>
        <end position="22"/>
    </location>
</feature>
<dbReference type="PANTHER" id="PTHR33162">
    <property type="entry name" value="SEC-INDEPENDENT PROTEIN TRANSLOCASE PROTEIN TATA, CHLOROPLASTIC"/>
    <property type="match status" value="1"/>
</dbReference>
<dbReference type="GO" id="GO:0008320">
    <property type="term" value="F:protein transmembrane transporter activity"/>
    <property type="evidence" value="ECO:0007669"/>
    <property type="project" value="UniProtKB-UniRule"/>
</dbReference>
<keyword evidence="2 10" id="KW-0813">Transport</keyword>
<dbReference type="InterPro" id="IPR018448">
    <property type="entry name" value="TatB"/>
</dbReference>
<dbReference type="EMBL" id="DNAA01000113">
    <property type="protein sequence ID" value="HBA08920.1"/>
    <property type="molecule type" value="Genomic_DNA"/>
</dbReference>
<evidence type="ECO:0000256" key="9">
    <source>
        <dbReference type="ARBA" id="ARBA00023136"/>
    </source>
</evidence>
<dbReference type="InterPro" id="IPR003369">
    <property type="entry name" value="TatA/B/E"/>
</dbReference>
<protein>
    <recommendedName>
        <fullName evidence="10">Sec-independent protein translocase protein TatB</fullName>
    </recommendedName>
</protein>
<sequence length="118" mass="12876">MFDIAFSELVVIAIVALIVIGPEKLPKVARTIGTVVGRMQRYMAQIKDEVNRESRFAELQKLQQEIQQATDSAQSGLQSGANYLADAVSTSNQNAIQEVDDTASSTIKPQEPHSSVKD</sequence>
<evidence type="ECO:0000256" key="7">
    <source>
        <dbReference type="ARBA" id="ARBA00022989"/>
    </source>
</evidence>
<keyword evidence="11" id="KW-0175">Coiled coil</keyword>
<keyword evidence="8 10" id="KW-0811">Translocation</keyword>
<evidence type="ECO:0000313" key="15">
    <source>
        <dbReference type="Proteomes" id="UP000264313"/>
    </source>
</evidence>
<dbReference type="AlphaFoldDB" id="A0A351RA49"/>
<dbReference type="PRINTS" id="PR01506">
    <property type="entry name" value="TATBPROTEIN"/>
</dbReference>
<proteinExistence type="inferred from homology"/>
<dbReference type="NCBIfam" id="TIGR01410">
    <property type="entry name" value="tatB"/>
    <property type="match status" value="1"/>
</dbReference>
<evidence type="ECO:0000256" key="12">
    <source>
        <dbReference type="SAM" id="MobiDB-lite"/>
    </source>
</evidence>
<organism evidence="14 15">
    <name type="scientific">Methylotenera mobilis</name>
    <dbReference type="NCBI Taxonomy" id="359408"/>
    <lineage>
        <taxon>Bacteria</taxon>
        <taxon>Pseudomonadati</taxon>
        <taxon>Pseudomonadota</taxon>
        <taxon>Betaproteobacteria</taxon>
        <taxon>Nitrosomonadales</taxon>
        <taxon>Methylophilaceae</taxon>
        <taxon>Methylotenera</taxon>
    </lineage>
</organism>
<evidence type="ECO:0000256" key="1">
    <source>
        <dbReference type="ARBA" id="ARBA00004167"/>
    </source>
</evidence>
<dbReference type="Gene3D" id="1.20.5.3310">
    <property type="match status" value="1"/>
</dbReference>
<feature type="coiled-coil region" evidence="11">
    <location>
        <begin position="52"/>
        <end position="79"/>
    </location>
</feature>
<feature type="region of interest" description="Disordered" evidence="12">
    <location>
        <begin position="94"/>
        <end position="118"/>
    </location>
</feature>
<gene>
    <name evidence="10 14" type="primary">tatB</name>
    <name evidence="14" type="ORF">DCW48_04705</name>
</gene>
<evidence type="ECO:0000256" key="11">
    <source>
        <dbReference type="SAM" id="Coils"/>
    </source>
</evidence>
<dbReference type="GO" id="GO:0043953">
    <property type="term" value="P:protein transport by the Tat complex"/>
    <property type="evidence" value="ECO:0007669"/>
    <property type="project" value="UniProtKB-UniRule"/>
</dbReference>
<evidence type="ECO:0000256" key="5">
    <source>
        <dbReference type="ARBA" id="ARBA00022692"/>
    </source>
</evidence>
<evidence type="ECO:0000256" key="2">
    <source>
        <dbReference type="ARBA" id="ARBA00022448"/>
    </source>
</evidence>
<evidence type="ECO:0000256" key="3">
    <source>
        <dbReference type="ARBA" id="ARBA00022475"/>
    </source>
</evidence>